<gene>
    <name evidence="1" type="ORF">B0J13DRAFT_192672</name>
</gene>
<dbReference type="OrthoDB" id="4971056at2759"/>
<protein>
    <submittedName>
        <fullName evidence="1">Uncharacterized protein</fullName>
    </submittedName>
</protein>
<keyword evidence="2" id="KW-1185">Reference proteome</keyword>
<reference evidence="1" key="1">
    <citation type="journal article" date="2021" name="Nat. Commun.">
        <title>Genetic determinants of endophytism in the Arabidopsis root mycobiome.</title>
        <authorList>
            <person name="Mesny F."/>
            <person name="Miyauchi S."/>
            <person name="Thiergart T."/>
            <person name="Pickel B."/>
            <person name="Atanasova L."/>
            <person name="Karlsson M."/>
            <person name="Huettel B."/>
            <person name="Barry K.W."/>
            <person name="Haridas S."/>
            <person name="Chen C."/>
            <person name="Bauer D."/>
            <person name="Andreopoulos W."/>
            <person name="Pangilinan J."/>
            <person name="LaButti K."/>
            <person name="Riley R."/>
            <person name="Lipzen A."/>
            <person name="Clum A."/>
            <person name="Drula E."/>
            <person name="Henrissat B."/>
            <person name="Kohler A."/>
            <person name="Grigoriev I.V."/>
            <person name="Martin F.M."/>
            <person name="Hacquard S."/>
        </authorList>
    </citation>
    <scope>NUCLEOTIDE SEQUENCE</scope>
    <source>
        <strain evidence="1">MPI-CAGE-AT-0021</strain>
    </source>
</reference>
<dbReference type="AlphaFoldDB" id="A0A9P9JAD7"/>
<proteinExistence type="predicted"/>
<comment type="caution">
    <text evidence="1">The sequence shown here is derived from an EMBL/GenBank/DDBJ whole genome shotgun (WGS) entry which is preliminary data.</text>
</comment>
<dbReference type="Proteomes" id="UP000717696">
    <property type="component" value="Unassembled WGS sequence"/>
</dbReference>
<organism evidence="1 2">
    <name type="scientific">Dactylonectria estremocensis</name>
    <dbReference type="NCBI Taxonomy" id="1079267"/>
    <lineage>
        <taxon>Eukaryota</taxon>
        <taxon>Fungi</taxon>
        <taxon>Dikarya</taxon>
        <taxon>Ascomycota</taxon>
        <taxon>Pezizomycotina</taxon>
        <taxon>Sordariomycetes</taxon>
        <taxon>Hypocreomycetidae</taxon>
        <taxon>Hypocreales</taxon>
        <taxon>Nectriaceae</taxon>
        <taxon>Dactylonectria</taxon>
    </lineage>
</organism>
<name>A0A9P9JAD7_9HYPO</name>
<accession>A0A9P9JAD7</accession>
<sequence length="61" mass="7120">MACCETQGSHIAKRQAELLNERDAHYWQCCRCYEGWFSTKLIDSCPTCLNYRCENCQYSAS</sequence>
<dbReference type="EMBL" id="JAGMUU010000003">
    <property type="protein sequence ID" value="KAH7158267.1"/>
    <property type="molecule type" value="Genomic_DNA"/>
</dbReference>
<evidence type="ECO:0000313" key="1">
    <source>
        <dbReference type="EMBL" id="KAH7158267.1"/>
    </source>
</evidence>
<evidence type="ECO:0000313" key="2">
    <source>
        <dbReference type="Proteomes" id="UP000717696"/>
    </source>
</evidence>